<proteinExistence type="predicted"/>
<gene>
    <name evidence="1" type="ORF">WFZ86_12315</name>
</gene>
<sequence>MSKSETSKPKVFIIESLDFKDEEKNRFEGHIISNILQLSKIETKYYYVRTKSEFKEVISKFYDSDYRYLHISCHGGQNQDSIWTTLDEIHFDELAEILDGNLYKKRLFMSSCSVVNNKLAESVIPKTNCYSIIGPKKDIEFRDAAIMWASFYHLMFKKNKRNMFRDGLIENMQKVVDTFGQPLNYFSISRRQGFTNKTILPNKYIGPEEQLE</sequence>
<protein>
    <recommendedName>
        <fullName evidence="3">CHAT domain-containing protein</fullName>
    </recommendedName>
</protein>
<dbReference type="RefSeq" id="WP_342692192.1">
    <property type="nucleotide sequence ID" value="NZ_JBCGDP010000011.1"/>
</dbReference>
<evidence type="ECO:0000313" key="1">
    <source>
        <dbReference type="EMBL" id="MEM0577285.1"/>
    </source>
</evidence>
<name>A0ABU9NQE3_9FLAO</name>
<reference evidence="1 2" key="1">
    <citation type="submission" date="2024-03" db="EMBL/GenBank/DDBJ databases">
        <title>Two novel species of the genus Flavobacterium exhibiting potentially degradation of complex polysaccharides.</title>
        <authorList>
            <person name="Lian X."/>
        </authorList>
    </citation>
    <scope>NUCLEOTIDE SEQUENCE [LARGE SCALE GENOMIC DNA]</scope>
    <source>
        <strain evidence="1 2">N6</strain>
    </source>
</reference>
<comment type="caution">
    <text evidence="1">The sequence shown here is derived from an EMBL/GenBank/DDBJ whole genome shotgun (WGS) entry which is preliminary data.</text>
</comment>
<dbReference type="EMBL" id="JBCGDP010000011">
    <property type="protein sequence ID" value="MEM0577285.1"/>
    <property type="molecule type" value="Genomic_DNA"/>
</dbReference>
<keyword evidence="2" id="KW-1185">Reference proteome</keyword>
<dbReference type="Proteomes" id="UP001468798">
    <property type="component" value="Unassembled WGS sequence"/>
</dbReference>
<evidence type="ECO:0000313" key="2">
    <source>
        <dbReference type="Proteomes" id="UP001468798"/>
    </source>
</evidence>
<organism evidence="1 2">
    <name type="scientific">Flavobacterium polysaccharolyticum</name>
    <dbReference type="NCBI Taxonomy" id="3133148"/>
    <lineage>
        <taxon>Bacteria</taxon>
        <taxon>Pseudomonadati</taxon>
        <taxon>Bacteroidota</taxon>
        <taxon>Flavobacteriia</taxon>
        <taxon>Flavobacteriales</taxon>
        <taxon>Flavobacteriaceae</taxon>
        <taxon>Flavobacterium</taxon>
    </lineage>
</organism>
<accession>A0ABU9NQE3</accession>
<evidence type="ECO:0008006" key="3">
    <source>
        <dbReference type="Google" id="ProtNLM"/>
    </source>
</evidence>